<reference evidence="3" key="1">
    <citation type="submission" date="2016-11" db="EMBL/GenBank/DDBJ databases">
        <authorList>
            <person name="Varghese N."/>
            <person name="Submissions S."/>
        </authorList>
    </citation>
    <scope>NUCLEOTIDE SEQUENCE [LARGE SCALE GENOMIC DNA]</scope>
    <source>
        <strain evidence="3">DSM 24579</strain>
    </source>
</reference>
<name>A0A1M5G6N1_SALEC</name>
<dbReference type="EMBL" id="FQVT01000004">
    <property type="protein sequence ID" value="SHF99373.1"/>
    <property type="molecule type" value="Genomic_DNA"/>
</dbReference>
<dbReference type="PROSITE" id="PS50005">
    <property type="entry name" value="TPR"/>
    <property type="match status" value="1"/>
</dbReference>
<keyword evidence="1" id="KW-0802">TPR repeat</keyword>
<proteinExistence type="predicted"/>
<organism evidence="2 3">
    <name type="scientific">Salegentibacter echinorum</name>
    <dbReference type="NCBI Taxonomy" id="1073325"/>
    <lineage>
        <taxon>Bacteria</taxon>
        <taxon>Pseudomonadati</taxon>
        <taxon>Bacteroidota</taxon>
        <taxon>Flavobacteriia</taxon>
        <taxon>Flavobacteriales</taxon>
        <taxon>Flavobacteriaceae</taxon>
        <taxon>Salegentibacter</taxon>
    </lineage>
</organism>
<dbReference type="SUPFAM" id="SSF48452">
    <property type="entry name" value="TPR-like"/>
    <property type="match status" value="3"/>
</dbReference>
<dbReference type="InterPro" id="IPR019734">
    <property type="entry name" value="TPR_rpt"/>
</dbReference>
<dbReference type="AlphaFoldDB" id="A0A1M5G6N1"/>
<feature type="repeat" description="TPR" evidence="1">
    <location>
        <begin position="47"/>
        <end position="80"/>
    </location>
</feature>
<dbReference type="STRING" id="1073325.SAMN05444483_10421"/>
<protein>
    <submittedName>
        <fullName evidence="2">Tetratricopeptide repeat-containing protein</fullName>
    </submittedName>
</protein>
<evidence type="ECO:0000313" key="2">
    <source>
        <dbReference type="EMBL" id="SHF99373.1"/>
    </source>
</evidence>
<evidence type="ECO:0000313" key="3">
    <source>
        <dbReference type="Proteomes" id="UP000183945"/>
    </source>
</evidence>
<gene>
    <name evidence="2" type="ORF">SAMN05444483_10421</name>
</gene>
<dbReference type="InterPro" id="IPR011990">
    <property type="entry name" value="TPR-like_helical_dom_sf"/>
</dbReference>
<accession>A0A1M5G6N1</accession>
<dbReference type="PANTHER" id="PTHR12558">
    <property type="entry name" value="CELL DIVISION CYCLE 16,23,27"/>
    <property type="match status" value="1"/>
</dbReference>
<keyword evidence="3" id="KW-1185">Reference proteome</keyword>
<sequence length="621" mass="71628">MDSLRKLILFKFLQFLNIPIPIAKPYLYRMRILLMLFFFLSFISGCFAQSESLARNFFEQGEFEKALKTYETLVKGNPQNIRYFFGVVESEQQLENFAKAEELLRDRLNNSANNPTLLIELGHNYELQEQQKKAEQFYNEALAAVEGRPNYAFSIARTFEKYNLLDKAAATYEKAMVLSEDQNYNLQLARIYGEQGKTEKMFANYLELIEANPDFFNIANREFGKYISEDASAEANTIFRKLLLTKLQQNPKLLYNKMLSWLFVQEKKYSRAFSQEKAIYKRGGKSLQNLLTLAVTARKAKDFEAAQKIVEYVISQSNSENLILQGNQFLLNIQVEQETGEAAAEIIKKYEALLEQFGTGIKTLALQIDFANFLAFKKGEKERGVSLLKELSEKTNSDFNKAMVKLALADILVLQEKFNEALIYYSQVQNLVKNDKISQNARFKVAKTSYFKGDFEWAKQQLDVLKSSTSQLIANDAMELSLLIEDNTIEDTTQVALKKYARADLLAFQEQDVEAIKLLEDILNEHKGEKIEDEALLKQAKLFEKTGEFEKAAGNYQRIIKFFKADILADNAYFYLAELYANELNEPEKAKAAYEEIIFNFADSIYFVEARKKFRSLRGDK</sequence>
<dbReference type="Proteomes" id="UP000183945">
    <property type="component" value="Unassembled WGS sequence"/>
</dbReference>
<dbReference type="PANTHER" id="PTHR12558:SF13">
    <property type="entry name" value="CELL DIVISION CYCLE PROTEIN 27 HOMOLOG"/>
    <property type="match status" value="1"/>
</dbReference>
<dbReference type="Pfam" id="PF13181">
    <property type="entry name" value="TPR_8"/>
    <property type="match status" value="1"/>
</dbReference>
<dbReference type="Pfam" id="PF13174">
    <property type="entry name" value="TPR_6"/>
    <property type="match status" value="3"/>
</dbReference>
<dbReference type="SMART" id="SM00028">
    <property type="entry name" value="TPR"/>
    <property type="match status" value="6"/>
</dbReference>
<evidence type="ECO:0000256" key="1">
    <source>
        <dbReference type="PROSITE-ProRule" id="PRU00339"/>
    </source>
</evidence>
<dbReference type="Gene3D" id="1.25.40.10">
    <property type="entry name" value="Tetratricopeptide repeat domain"/>
    <property type="match status" value="4"/>
</dbReference>